<dbReference type="EMBL" id="KV878133">
    <property type="protein sequence ID" value="OJJ05527.1"/>
    <property type="molecule type" value="Genomic_DNA"/>
</dbReference>
<dbReference type="GO" id="GO:0003824">
    <property type="term" value="F:catalytic activity"/>
    <property type="evidence" value="ECO:0007669"/>
    <property type="project" value="InterPro"/>
</dbReference>
<dbReference type="InterPro" id="IPR027417">
    <property type="entry name" value="P-loop_NTPase"/>
</dbReference>
<dbReference type="GeneID" id="63724269"/>
<evidence type="ECO:0000259" key="4">
    <source>
        <dbReference type="Pfam" id="PF01048"/>
    </source>
</evidence>
<feature type="region of interest" description="Disordered" evidence="2">
    <location>
        <begin position="2515"/>
        <end position="2548"/>
    </location>
</feature>
<reference evidence="7" key="1">
    <citation type="journal article" date="2017" name="Genome Biol.">
        <title>Comparative genomics reveals high biological diversity and specific adaptations in the industrially and medically important fungal genus Aspergillus.</title>
        <authorList>
            <person name="de Vries R.P."/>
            <person name="Riley R."/>
            <person name="Wiebenga A."/>
            <person name="Aguilar-Osorio G."/>
            <person name="Amillis S."/>
            <person name="Uchima C.A."/>
            <person name="Anderluh G."/>
            <person name="Asadollahi M."/>
            <person name="Askin M."/>
            <person name="Barry K."/>
            <person name="Battaglia E."/>
            <person name="Bayram O."/>
            <person name="Benocci T."/>
            <person name="Braus-Stromeyer S.A."/>
            <person name="Caldana C."/>
            <person name="Canovas D."/>
            <person name="Cerqueira G.C."/>
            <person name="Chen F."/>
            <person name="Chen W."/>
            <person name="Choi C."/>
            <person name="Clum A."/>
            <person name="Dos Santos R.A."/>
            <person name="Damasio A.R."/>
            <person name="Diallinas G."/>
            <person name="Emri T."/>
            <person name="Fekete E."/>
            <person name="Flipphi M."/>
            <person name="Freyberg S."/>
            <person name="Gallo A."/>
            <person name="Gournas C."/>
            <person name="Habgood R."/>
            <person name="Hainaut M."/>
            <person name="Harispe M.L."/>
            <person name="Henrissat B."/>
            <person name="Hilden K.S."/>
            <person name="Hope R."/>
            <person name="Hossain A."/>
            <person name="Karabika E."/>
            <person name="Karaffa L."/>
            <person name="Karanyi Z."/>
            <person name="Krasevec N."/>
            <person name="Kuo A."/>
            <person name="Kusch H."/>
            <person name="LaButti K."/>
            <person name="Lagendijk E.L."/>
            <person name="Lapidus A."/>
            <person name="Levasseur A."/>
            <person name="Lindquist E."/>
            <person name="Lipzen A."/>
            <person name="Logrieco A.F."/>
            <person name="MacCabe A."/>
            <person name="Maekelae M.R."/>
            <person name="Malavazi I."/>
            <person name="Melin P."/>
            <person name="Meyer V."/>
            <person name="Mielnichuk N."/>
            <person name="Miskei M."/>
            <person name="Molnar A.P."/>
            <person name="Mule G."/>
            <person name="Ngan C.Y."/>
            <person name="Orejas M."/>
            <person name="Orosz E."/>
            <person name="Ouedraogo J.P."/>
            <person name="Overkamp K.M."/>
            <person name="Park H.-S."/>
            <person name="Perrone G."/>
            <person name="Piumi F."/>
            <person name="Punt P.J."/>
            <person name="Ram A.F."/>
            <person name="Ramon A."/>
            <person name="Rauscher S."/>
            <person name="Record E."/>
            <person name="Riano-Pachon D.M."/>
            <person name="Robert V."/>
            <person name="Roehrig J."/>
            <person name="Ruller R."/>
            <person name="Salamov A."/>
            <person name="Salih N.S."/>
            <person name="Samson R.A."/>
            <person name="Sandor E."/>
            <person name="Sanguinetti M."/>
            <person name="Schuetze T."/>
            <person name="Sepcic K."/>
            <person name="Shelest E."/>
            <person name="Sherlock G."/>
            <person name="Sophianopoulou V."/>
            <person name="Squina F.M."/>
            <person name="Sun H."/>
            <person name="Susca A."/>
            <person name="Todd R.B."/>
            <person name="Tsang A."/>
            <person name="Unkles S.E."/>
            <person name="van de Wiele N."/>
            <person name="van Rossen-Uffink D."/>
            <person name="Oliveira J.V."/>
            <person name="Vesth T.C."/>
            <person name="Visser J."/>
            <person name="Yu J.-H."/>
            <person name="Zhou M."/>
            <person name="Andersen M.R."/>
            <person name="Archer D.B."/>
            <person name="Baker S.E."/>
            <person name="Benoit I."/>
            <person name="Brakhage A.A."/>
            <person name="Braus G.H."/>
            <person name="Fischer R."/>
            <person name="Frisvad J.C."/>
            <person name="Goldman G.H."/>
            <person name="Houbraken J."/>
            <person name="Oakley B."/>
            <person name="Pocsi I."/>
            <person name="Scazzocchio C."/>
            <person name="Seiboth B."/>
            <person name="vanKuyk P.A."/>
            <person name="Wortman J."/>
            <person name="Dyer P.S."/>
            <person name="Grigoriev I.V."/>
        </authorList>
    </citation>
    <scope>NUCLEOTIDE SEQUENCE [LARGE SCALE GENOMIC DNA]</scope>
    <source>
        <strain evidence="7">CBS 583.65</strain>
    </source>
</reference>
<dbReference type="RefSeq" id="XP_040671289.1">
    <property type="nucleotide sequence ID" value="XM_040808758.1"/>
</dbReference>
<evidence type="ECO:0000256" key="2">
    <source>
        <dbReference type="SAM" id="MobiDB-lite"/>
    </source>
</evidence>
<evidence type="ECO:0000313" key="7">
    <source>
        <dbReference type="Proteomes" id="UP000184073"/>
    </source>
</evidence>
<feature type="transmembrane region" description="Helical" evidence="3">
    <location>
        <begin position="3155"/>
        <end position="3173"/>
    </location>
</feature>
<accession>A0A1L9PVH5</accession>
<sequence length="3174" mass="357073">MMARRGRTHREYTVGWICALPIELKAACAILDEVHETLPSADRDDNVYTLGQVAQHNVVITCLPKGIYGTTQAANVAQRMELSFPNIQYRLMVGVGGGVPSPGDVRLGDVVIAVPGANSTGIVAYDHGKTTVGGHLEQTVILNKPPLNMLKAVPHLGLGRSLSISQTLKAAIASDPIALTEFAYPGEEHDKLFEAEYDHPDLSQSCSSCCNETKILRRLQRKSDEPHLHAGTIGSGNQVIKDARTRDSLAKAHGISCFEMEAAGLVDSWPCLVIRGICDYSDSHKQKQWQPYAAITAAACARSLLVLLDRKPHVYPQYHERDDVSPEYSDARKECVQALSFSNPIRHRQDLQERKGRRAKGTCEWMLKTNIFQEWRGGSGKDDSNVLWLHGLPASGKSMMTLFLTEALENDPNLRDAGLVIYFFCDSSSQNHTSGIAVLSGLIWQLIKDRPISQEVVREQYEQNKGLFTSFNHLWKLFIILLNGWREGKIYCVIDALDECDAESQNAISRKFESFFDPAYYDSAVSHVYFLITSRPYEEIRTYLGGFVNVDIGGFAEGKDDVAAFIDYSVGCLTEKKRFSAEMQGRVRRIIQEKAEDTFLWVSLAMEEVKDAARADIIEILEQLPGGLRSLYGQLLERAAQARPKRKEEILRIINVVAVSLEPLSILQLAYACQLYAQEREEEQLLAMRSSIEDCKLLVVETNDKVALLHKSVKEFLADDRSSSGTGLWAAHAFLAYRCIDCCMESVGIPLVVSKLAGRKDEKIDDTEDTDNASLLAYATRFWPEHAHFAGEQFEITEKQEPFFKENSLQWQNWWLRLSASQTYKIWAKPSPFHIAATWGILPLVKYVLQTTSVDRYNRTEYLDTDFLTQKGETALELAATWGHEMIVCHLLEHASGAMVIFKDVLEAAIKNTQRGAQIIDALFLHPRTYTSNWSHSHLVEAARNPICGREILQSLLKQIPKLRSSLDDDILIAAAGNSDLEPMRLLLNLDAGDTKLSEEVLLSAVRNGANGYNMTLLLLSSRATRGLITERIIYAAAWNLSILRVLLGQYNGRVSATTLNEVAQAGEDRAHLLLQNCSGIDISSDDILTFNSLNPETAIYMTRAIFVENQESNVVNSRILSACCRHLTGAQLSLILERRENRQHITSKLFASALKNGGHCIAVMESLREYWEGPIPFTQKVIERLMRFNDSYEVINYVWEHTNRVTANISIGRWGGIFKKEKGLNHVQALLDRDGGVMEIGRHDLYGADGARHASSSWNQILQWALGHPRDKLHITPRAIELILRFWSKPTARALLQQDQRQISFHEEALKIIVERFDPSDLLTVLNGLQTPLTVTEGILIAASRNGHCHREMLCILIDRMGQTSTVTPSIIRALARADEESFKLLMSRNDGCFEITDDFVIEVFENDRNHSKIMRTLLSQNKGKRSITCKAAVAIVGLCDAAVVELLLQEYTIAGLSNNMIAAALSNSINSTTILDMLLRQSREWTFDETWWSSITREISEDTFQWIHAKLFDSNVTSKSFLEGALSNSRLEFQSICHLFESTSPQETISQRLVACSARNQTHSRQLVEFMLARNDVQLVFINEDLVGGGLGIQRLGDVAMKDLLSISSNRIKVTHNGIYAILRWYDQSTVDRLIRRTGTDFHFTADLIQALIFNSACGKDTLHGLLMDQNIRVSPSQLAIIIESGCFKVDSLKQTLTDPSMRMTEPLFDAITAADDGYSLMNAYLNTHSISSIRITVPTVAKMIGTPHRHNLPLLKLLLRQPRTQVHITQPAIRAGLRAFNTHQLQSFIETLTLMVSRGDRIIADEECMAELFAHEYTERLMETICHHTIEEELIISKTTVMGLKHYSAIKALMNHAKFYVVITEAALCNILARPDHEIDMHLLISRPNWKIPITETVICAGIMKDYYRSYHMSALFQHARHVQLTSVFFKTLTEARVARGEGEDSVEDIEEFLAFFKKVRLGGCISADMVDGIVEHCSPPIVLALFDRIDDPIPFSRYTLPFLARRFSEKIIAVFLDRHGNNSLITEEVLAAAASNGKHGPDVVTLLLQRSAVVPTKSVLLAVATNLGQGLRVFTILLDHLSKSSVKIMDTDRQNDAIALESLLAKDVLFVGLQTCFADNMAHHWKRATLQDQAFRIVNMFIERGVPVVFNEDDLLRLFELYTLAPHFNFILQTHRGRLPTITPNLIARVRLRVTKYLSRRWPLKFPYCNPTLYDPLFIPAIQLTIRDIDPFTFNSLMRQSKRPSEEIRAVVESCSGQWVGKQIMLQVLTSQAMEITGEMISKGALDQSDSFELLRQPEVKIARGALQRILQHLDPGDSLDLLKLKSMSGIIDEEMWISIVSKFTNLDMRRLNLSLRDWKEVIEKAGRREIISESVLSSVIRTNNSDILDLCLRNYHKPLVVTEQLVDAFAAARPDVNILRRLLEHESLVHPIHPSSLKRILEVFGSGIADELFKITKGRLLVDESLLVSIISTKNVKIIQSFFNEYRDDLTLTPRVVMTALQTNTPDHAEVIADDQSDESDESSEGSAGWSESEKSYDSDSSSGLMELLGSRAPWDTEPQVSDDESDVESLKTNQDTSTKYCTSAYLLECLLRRCSYDPTGLTEEILLSVIENAGECEVLFTIIAKYYSLENVEITETIAKAAASSSMRSVKLLMDLFPGKVPITEEVLIAAARSSQESYGTLRLLLSGSSSRISVFKGVMIALLQNPNSCPSSFQLVLEYGGSNLLRIQEIKTSIVKNAERRVILQFFLEQPGFSLTVTESMIRSDNENDPKDISILIRKLFGRPESNRWDEDDEKPLINRSLLFKSRKIRFSSASIAYIMAKGGTGSTISLLEKLATDRDDRHLTEDVFLHAISNEHKTACLTINHLLSRTRQSLSEKAWIAAAKNEVHGWTLMQIFADYDPTLGSMTPTVVLNAARNDKLGNHILKWLLAYHPTKVCFSEDILAAISGNPVWWTGEPLTSETYRPHIWQNGPILEVILHQAQDQAKITENILMAAVKNPEHSARYIRVLLQHPTREASNLQEVARVAAAQEFVEIKTLLSLFEHGAKVDEDIVVAAMRNSERGGDIFELLRVENLWSDFIATDKVVLAAAGNEQNGNDLFEGFLRSYQGVIVLQDEHIKKVANSFKSDVICQLRIHQRVPVYNPLPVFIYFHYLFYVLYRLFALYC</sequence>
<keyword evidence="3" id="KW-0472">Membrane</keyword>
<gene>
    <name evidence="6" type="ORF">ASPVEDRAFT_174562</name>
</gene>
<dbReference type="VEuPathDB" id="FungiDB:ASPVEDRAFT_174562"/>
<evidence type="ECO:0000256" key="1">
    <source>
        <dbReference type="ARBA" id="ARBA00022737"/>
    </source>
</evidence>
<dbReference type="GO" id="GO:0009116">
    <property type="term" value="P:nucleoside metabolic process"/>
    <property type="evidence" value="ECO:0007669"/>
    <property type="project" value="InterPro"/>
</dbReference>
<organism evidence="6 7">
    <name type="scientific">Aspergillus versicolor CBS 583.65</name>
    <dbReference type="NCBI Taxonomy" id="1036611"/>
    <lineage>
        <taxon>Eukaryota</taxon>
        <taxon>Fungi</taxon>
        <taxon>Dikarya</taxon>
        <taxon>Ascomycota</taxon>
        <taxon>Pezizomycotina</taxon>
        <taxon>Eurotiomycetes</taxon>
        <taxon>Eurotiomycetidae</taxon>
        <taxon>Eurotiales</taxon>
        <taxon>Aspergillaceae</taxon>
        <taxon>Aspergillus</taxon>
        <taxon>Aspergillus subgen. Nidulantes</taxon>
    </lineage>
</organism>
<dbReference type="InterPro" id="IPR000845">
    <property type="entry name" value="Nucleoside_phosphorylase_d"/>
</dbReference>
<dbReference type="Pfam" id="PF01048">
    <property type="entry name" value="PNP_UDP_1"/>
    <property type="match status" value="1"/>
</dbReference>
<keyword evidence="3" id="KW-1133">Transmembrane helix</keyword>
<evidence type="ECO:0000256" key="3">
    <source>
        <dbReference type="SAM" id="Phobius"/>
    </source>
</evidence>
<keyword evidence="3" id="KW-0812">Transmembrane</keyword>
<dbReference type="Pfam" id="PF23397">
    <property type="entry name" value="DUF7104"/>
    <property type="match status" value="4"/>
</dbReference>
<dbReference type="InterPro" id="IPR036770">
    <property type="entry name" value="Ankyrin_rpt-contain_sf"/>
</dbReference>
<dbReference type="Proteomes" id="UP000184073">
    <property type="component" value="Unassembled WGS sequence"/>
</dbReference>
<keyword evidence="7" id="KW-1185">Reference proteome</keyword>
<dbReference type="Gene3D" id="3.40.50.300">
    <property type="entry name" value="P-loop containing nucleotide triphosphate hydrolases"/>
    <property type="match status" value="1"/>
</dbReference>
<keyword evidence="1" id="KW-0677">Repeat</keyword>
<feature type="domain" description="Nephrocystin 3-like N-terminal" evidence="5">
    <location>
        <begin position="361"/>
        <end position="535"/>
    </location>
</feature>
<dbReference type="InterPro" id="IPR055530">
    <property type="entry name" value="DUF7104"/>
</dbReference>
<dbReference type="Pfam" id="PF24883">
    <property type="entry name" value="NPHP3_N"/>
    <property type="match status" value="1"/>
</dbReference>
<dbReference type="Gene3D" id="1.25.40.20">
    <property type="entry name" value="Ankyrin repeat-containing domain"/>
    <property type="match status" value="1"/>
</dbReference>
<dbReference type="Gene3D" id="3.40.50.1580">
    <property type="entry name" value="Nucleoside phosphorylase domain"/>
    <property type="match status" value="1"/>
</dbReference>
<dbReference type="PANTHER" id="PTHR46082:SF11">
    <property type="entry name" value="AAA+ ATPASE DOMAIN-CONTAINING PROTEIN-RELATED"/>
    <property type="match status" value="1"/>
</dbReference>
<dbReference type="InterPro" id="IPR056884">
    <property type="entry name" value="NPHP3-like_N"/>
</dbReference>
<feature type="compositionally biased region" description="Acidic residues" evidence="2">
    <location>
        <begin position="2517"/>
        <end position="2529"/>
    </location>
</feature>
<dbReference type="PANTHER" id="PTHR46082">
    <property type="entry name" value="ATP/GTP-BINDING PROTEIN-RELATED"/>
    <property type="match status" value="1"/>
</dbReference>
<evidence type="ECO:0000259" key="5">
    <source>
        <dbReference type="Pfam" id="PF24883"/>
    </source>
</evidence>
<dbReference type="InterPro" id="IPR053137">
    <property type="entry name" value="NLR-like"/>
</dbReference>
<dbReference type="InterPro" id="IPR035994">
    <property type="entry name" value="Nucleoside_phosphorylase_sf"/>
</dbReference>
<dbReference type="SUPFAM" id="SSF48403">
    <property type="entry name" value="Ankyrin repeat"/>
    <property type="match status" value="1"/>
</dbReference>
<dbReference type="SUPFAM" id="SSF53167">
    <property type="entry name" value="Purine and uridine phosphorylases"/>
    <property type="match status" value="1"/>
</dbReference>
<evidence type="ECO:0000313" key="6">
    <source>
        <dbReference type="EMBL" id="OJJ05527.1"/>
    </source>
</evidence>
<proteinExistence type="predicted"/>
<dbReference type="STRING" id="1036611.A0A1L9PVH5"/>
<name>A0A1L9PVH5_ASPVE</name>
<feature type="domain" description="Nucleoside phosphorylase" evidence="4">
    <location>
        <begin position="14"/>
        <end position="289"/>
    </location>
</feature>
<protein>
    <submittedName>
        <fullName evidence="6">Uncharacterized protein</fullName>
    </submittedName>
</protein>
<dbReference type="OrthoDB" id="4360148at2759"/>